<dbReference type="SUPFAM" id="SSF52540">
    <property type="entry name" value="P-loop containing nucleoside triphosphate hydrolases"/>
    <property type="match status" value="1"/>
</dbReference>
<dbReference type="PANTHER" id="PTHR40072">
    <property type="entry name" value="MOLYBDOPTERIN-GUANINE DINUCLEOTIDE BIOSYNTHESIS ADAPTER PROTEIN-RELATED"/>
    <property type="match status" value="1"/>
</dbReference>
<gene>
    <name evidence="2" type="primary">mobB</name>
    <name evidence="2" type="ORF">NZD86_21205</name>
</gene>
<proteinExistence type="predicted"/>
<dbReference type="InterPro" id="IPR027417">
    <property type="entry name" value="P-loop_NTPase"/>
</dbReference>
<accession>A0ABY6Z1F9</accession>
<dbReference type="RefSeq" id="WP_268044026.1">
    <property type="nucleotide sequence ID" value="NZ_CP104064.1"/>
</dbReference>
<protein>
    <submittedName>
        <fullName evidence="2">Molybdopterin-guanine dinucleotide biosynthesis protein B</fullName>
    </submittedName>
</protein>
<dbReference type="Gene3D" id="3.40.50.300">
    <property type="entry name" value="P-loop containing nucleotide triphosphate hydrolases"/>
    <property type="match status" value="1"/>
</dbReference>
<dbReference type="Proteomes" id="UP001164803">
    <property type="component" value="Chromosome"/>
</dbReference>
<evidence type="ECO:0000313" key="2">
    <source>
        <dbReference type="EMBL" id="WAH36661.1"/>
    </source>
</evidence>
<dbReference type="InterPro" id="IPR052539">
    <property type="entry name" value="MGD_biosynthesis_adapter"/>
</dbReference>
<sequence length="189" mass="20263">MHKPNRFAVVGYQDAGKTQVTERIVREASQDGLAVAVIKHDGHADTESSPDWEKPSSDTVRAAGAGAQWTMVASRTGWLLHAWKDAGSGVEDWTDLLVSAAAARQAHVDLVIIEGAKHSPLPKLAVVRTQAELDQLLQAGVTNIFAVCWTTETRVDNLPIPQLSFHGVSNLWEVCSGLIAGLNGHANSV</sequence>
<evidence type="ECO:0000313" key="3">
    <source>
        <dbReference type="Proteomes" id="UP001164803"/>
    </source>
</evidence>
<dbReference type="EMBL" id="CP104064">
    <property type="protein sequence ID" value="WAH36661.1"/>
    <property type="molecule type" value="Genomic_DNA"/>
</dbReference>
<dbReference type="InterPro" id="IPR004435">
    <property type="entry name" value="MobB_dom"/>
</dbReference>
<dbReference type="Pfam" id="PF03205">
    <property type="entry name" value="MobB"/>
    <property type="match status" value="1"/>
</dbReference>
<dbReference type="PANTHER" id="PTHR40072:SF1">
    <property type="entry name" value="MOLYBDOPTERIN-GUANINE DINUCLEOTIDE BIOSYNTHESIS ADAPTER PROTEIN"/>
    <property type="match status" value="1"/>
</dbReference>
<evidence type="ECO:0000259" key="1">
    <source>
        <dbReference type="Pfam" id="PF03205"/>
    </source>
</evidence>
<dbReference type="NCBIfam" id="TIGR00176">
    <property type="entry name" value="mobB"/>
    <property type="match status" value="1"/>
</dbReference>
<reference evidence="2" key="1">
    <citation type="submission" date="2022-08" db="EMBL/GenBank/DDBJ databases">
        <title>Alicyclobacillus dauci DSM2870, complete genome.</title>
        <authorList>
            <person name="Wang Q."/>
            <person name="Cai R."/>
            <person name="Wang Z."/>
        </authorList>
    </citation>
    <scope>NUCLEOTIDE SEQUENCE</scope>
    <source>
        <strain evidence="2">DSM 28700</strain>
    </source>
</reference>
<feature type="domain" description="Molybdopterin-guanine dinucleotide biosynthesis protein B (MobB)" evidence="1">
    <location>
        <begin position="8"/>
        <end position="147"/>
    </location>
</feature>
<keyword evidence="3" id="KW-1185">Reference proteome</keyword>
<organism evidence="2 3">
    <name type="scientific">Alicyclobacillus dauci</name>
    <dbReference type="NCBI Taxonomy" id="1475485"/>
    <lineage>
        <taxon>Bacteria</taxon>
        <taxon>Bacillati</taxon>
        <taxon>Bacillota</taxon>
        <taxon>Bacilli</taxon>
        <taxon>Bacillales</taxon>
        <taxon>Alicyclobacillaceae</taxon>
        <taxon>Alicyclobacillus</taxon>
    </lineage>
</organism>
<name>A0ABY6Z1F9_9BACL</name>